<evidence type="ECO:0000313" key="1">
    <source>
        <dbReference type="EMBL" id="KAI3717389.1"/>
    </source>
</evidence>
<evidence type="ECO:0000313" key="2">
    <source>
        <dbReference type="Proteomes" id="UP001056120"/>
    </source>
</evidence>
<gene>
    <name evidence="1" type="ORF">L1987_68974</name>
</gene>
<accession>A0ACB9B4E8</accession>
<reference evidence="1 2" key="2">
    <citation type="journal article" date="2022" name="Mol. Ecol. Resour.">
        <title>The genomes of chicory, endive, great burdock and yacon provide insights into Asteraceae paleo-polyploidization history and plant inulin production.</title>
        <authorList>
            <person name="Fan W."/>
            <person name="Wang S."/>
            <person name="Wang H."/>
            <person name="Wang A."/>
            <person name="Jiang F."/>
            <person name="Liu H."/>
            <person name="Zhao H."/>
            <person name="Xu D."/>
            <person name="Zhang Y."/>
        </authorList>
    </citation>
    <scope>NUCLEOTIDE SEQUENCE [LARGE SCALE GENOMIC DNA]</scope>
    <source>
        <strain evidence="2">cv. Yunnan</strain>
        <tissue evidence="1">Leaves</tissue>
    </source>
</reference>
<dbReference type="EMBL" id="CM042040">
    <property type="protein sequence ID" value="KAI3717389.1"/>
    <property type="molecule type" value="Genomic_DNA"/>
</dbReference>
<reference evidence="2" key="1">
    <citation type="journal article" date="2022" name="Mol. Ecol. Resour.">
        <title>The genomes of chicory, endive, great burdock and yacon provide insights into Asteraceae palaeo-polyploidization history and plant inulin production.</title>
        <authorList>
            <person name="Fan W."/>
            <person name="Wang S."/>
            <person name="Wang H."/>
            <person name="Wang A."/>
            <person name="Jiang F."/>
            <person name="Liu H."/>
            <person name="Zhao H."/>
            <person name="Xu D."/>
            <person name="Zhang Y."/>
        </authorList>
    </citation>
    <scope>NUCLEOTIDE SEQUENCE [LARGE SCALE GENOMIC DNA]</scope>
    <source>
        <strain evidence="2">cv. Yunnan</strain>
    </source>
</reference>
<name>A0ACB9B4E8_9ASTR</name>
<proteinExistence type="predicted"/>
<dbReference type="Proteomes" id="UP001056120">
    <property type="component" value="Linkage Group LG23"/>
</dbReference>
<protein>
    <submittedName>
        <fullName evidence="1">Uncharacterized protein</fullName>
    </submittedName>
</protein>
<sequence length="288" mass="32385">MRITTCMSVLILLFEACEGCKVGGLGLRCCPWGVGKRVGTQHTNCTHLMRVMRDIITASRVGIFGVLEACSLFFGWHHLCMGGRICMVHVLWEDGVRVGTRSTYLLSEGDCFTGWGVIFLGECRVVLLKESWEGRHRSRCRIRVRSGTCSFVPLGGLVAMVTYSVLAPFACMNREECRLKPGWVSKDGVGTQCTHITPFMNVLSVGILELGSYSHITLEIMRGVTLEDVIMAKGSNRKSKIGTHRIILFYDKEDSRCAWWMQRKKLRHAKRDDDVKYEIDVSPNATKV</sequence>
<keyword evidence="2" id="KW-1185">Reference proteome</keyword>
<comment type="caution">
    <text evidence="1">The sequence shown here is derived from an EMBL/GenBank/DDBJ whole genome shotgun (WGS) entry which is preliminary data.</text>
</comment>
<organism evidence="1 2">
    <name type="scientific">Smallanthus sonchifolius</name>
    <dbReference type="NCBI Taxonomy" id="185202"/>
    <lineage>
        <taxon>Eukaryota</taxon>
        <taxon>Viridiplantae</taxon>
        <taxon>Streptophyta</taxon>
        <taxon>Embryophyta</taxon>
        <taxon>Tracheophyta</taxon>
        <taxon>Spermatophyta</taxon>
        <taxon>Magnoliopsida</taxon>
        <taxon>eudicotyledons</taxon>
        <taxon>Gunneridae</taxon>
        <taxon>Pentapetalae</taxon>
        <taxon>asterids</taxon>
        <taxon>campanulids</taxon>
        <taxon>Asterales</taxon>
        <taxon>Asteraceae</taxon>
        <taxon>Asteroideae</taxon>
        <taxon>Heliantheae alliance</taxon>
        <taxon>Millerieae</taxon>
        <taxon>Smallanthus</taxon>
    </lineage>
</organism>